<evidence type="ECO:0000256" key="1">
    <source>
        <dbReference type="SAM" id="SignalP"/>
    </source>
</evidence>
<comment type="caution">
    <text evidence="2">The sequence shown here is derived from an EMBL/GenBank/DDBJ whole genome shotgun (WGS) entry which is preliminary data.</text>
</comment>
<dbReference type="EMBL" id="JAGSXJ010000010">
    <property type="protein sequence ID" value="KAH6687753.1"/>
    <property type="molecule type" value="Genomic_DNA"/>
</dbReference>
<dbReference type="AlphaFoldDB" id="A0A9P8VD77"/>
<proteinExistence type="predicted"/>
<feature type="signal peptide" evidence="1">
    <location>
        <begin position="1"/>
        <end position="20"/>
    </location>
</feature>
<keyword evidence="3" id="KW-1185">Reference proteome</keyword>
<gene>
    <name evidence="2" type="ORF">F5X68DRAFT_6410</name>
</gene>
<dbReference type="Proteomes" id="UP000770015">
    <property type="component" value="Unassembled WGS sequence"/>
</dbReference>
<keyword evidence="1" id="KW-0732">Signal</keyword>
<reference evidence="2" key="1">
    <citation type="journal article" date="2021" name="Nat. Commun.">
        <title>Genetic determinants of endophytism in the Arabidopsis root mycobiome.</title>
        <authorList>
            <person name="Mesny F."/>
            <person name="Miyauchi S."/>
            <person name="Thiergart T."/>
            <person name="Pickel B."/>
            <person name="Atanasova L."/>
            <person name="Karlsson M."/>
            <person name="Huettel B."/>
            <person name="Barry K.W."/>
            <person name="Haridas S."/>
            <person name="Chen C."/>
            <person name="Bauer D."/>
            <person name="Andreopoulos W."/>
            <person name="Pangilinan J."/>
            <person name="LaButti K."/>
            <person name="Riley R."/>
            <person name="Lipzen A."/>
            <person name="Clum A."/>
            <person name="Drula E."/>
            <person name="Henrissat B."/>
            <person name="Kohler A."/>
            <person name="Grigoriev I.V."/>
            <person name="Martin F.M."/>
            <person name="Hacquard S."/>
        </authorList>
    </citation>
    <scope>NUCLEOTIDE SEQUENCE</scope>
    <source>
        <strain evidence="2">MPI-SDFR-AT-0117</strain>
    </source>
</reference>
<evidence type="ECO:0000313" key="3">
    <source>
        <dbReference type="Proteomes" id="UP000770015"/>
    </source>
</evidence>
<evidence type="ECO:0000313" key="2">
    <source>
        <dbReference type="EMBL" id="KAH6687753.1"/>
    </source>
</evidence>
<organism evidence="2 3">
    <name type="scientific">Plectosphaerella plurivora</name>
    <dbReference type="NCBI Taxonomy" id="936078"/>
    <lineage>
        <taxon>Eukaryota</taxon>
        <taxon>Fungi</taxon>
        <taxon>Dikarya</taxon>
        <taxon>Ascomycota</taxon>
        <taxon>Pezizomycotina</taxon>
        <taxon>Sordariomycetes</taxon>
        <taxon>Hypocreomycetidae</taxon>
        <taxon>Glomerellales</taxon>
        <taxon>Plectosphaerellaceae</taxon>
        <taxon>Plectosphaerella</taxon>
    </lineage>
</organism>
<protein>
    <submittedName>
        <fullName evidence="2">Uncharacterized protein</fullName>
    </submittedName>
</protein>
<name>A0A9P8VD77_9PEZI</name>
<sequence length="97" mass="10413">MNTPGFCWIFLNFQPSLLDAFTDDHPSHLSDPPPSCMCCTALHCTTGSYHSPARRSTSTTGCHVGLSLSAAHFHRVPSKLPSLLDALRAAPRPGTPP</sequence>
<feature type="chain" id="PRO_5040284015" evidence="1">
    <location>
        <begin position="21"/>
        <end position="97"/>
    </location>
</feature>
<accession>A0A9P8VD77</accession>